<comment type="subcellular location">
    <subcellularLocation>
        <location evidence="1">Membrane</location>
        <topology evidence="1">Single-pass membrane protein</topology>
    </subcellularLocation>
</comment>
<dbReference type="InterPro" id="IPR036179">
    <property type="entry name" value="Ig-like_dom_sf"/>
</dbReference>
<organism evidence="5">
    <name type="scientific">Medioppia subpectinata</name>
    <dbReference type="NCBI Taxonomy" id="1979941"/>
    <lineage>
        <taxon>Eukaryota</taxon>
        <taxon>Metazoa</taxon>
        <taxon>Ecdysozoa</taxon>
        <taxon>Arthropoda</taxon>
        <taxon>Chelicerata</taxon>
        <taxon>Arachnida</taxon>
        <taxon>Acari</taxon>
        <taxon>Acariformes</taxon>
        <taxon>Sarcoptiformes</taxon>
        <taxon>Oribatida</taxon>
        <taxon>Brachypylina</taxon>
        <taxon>Oppioidea</taxon>
        <taxon>Oppiidae</taxon>
        <taxon>Medioppia</taxon>
    </lineage>
</organism>
<dbReference type="SMART" id="SM00408">
    <property type="entry name" value="IGc2"/>
    <property type="match status" value="1"/>
</dbReference>
<dbReference type="InterPro" id="IPR003598">
    <property type="entry name" value="Ig_sub2"/>
</dbReference>
<evidence type="ECO:0000256" key="1">
    <source>
        <dbReference type="ARBA" id="ARBA00004167"/>
    </source>
</evidence>
<evidence type="ECO:0000313" key="5">
    <source>
        <dbReference type="EMBL" id="CAD7644833.1"/>
    </source>
</evidence>
<dbReference type="EMBL" id="CAJPIZ010032485">
    <property type="protein sequence ID" value="CAG2120281.1"/>
    <property type="molecule type" value="Genomic_DNA"/>
</dbReference>
<keyword evidence="2" id="KW-0472">Membrane</keyword>
<dbReference type="PANTHER" id="PTHR23278:SF19">
    <property type="entry name" value="OBSCURIN"/>
    <property type="match status" value="1"/>
</dbReference>
<keyword evidence="3" id="KW-1015">Disulfide bond</keyword>
<dbReference type="Pfam" id="PF08205">
    <property type="entry name" value="C2-set_2"/>
    <property type="match status" value="1"/>
</dbReference>
<gene>
    <name evidence="5" type="ORF">OSB1V03_LOCUS20228</name>
</gene>
<dbReference type="AlphaFoldDB" id="A0A7R9LPL1"/>
<dbReference type="PROSITE" id="PS50835">
    <property type="entry name" value="IG_LIKE"/>
    <property type="match status" value="2"/>
</dbReference>
<name>A0A7R9LPL1_9ACAR</name>
<feature type="domain" description="Ig-like" evidence="4">
    <location>
        <begin position="1"/>
        <end position="86"/>
    </location>
</feature>
<evidence type="ECO:0000313" key="6">
    <source>
        <dbReference type="Proteomes" id="UP000759131"/>
    </source>
</evidence>
<keyword evidence="6" id="KW-1185">Reference proteome</keyword>
<protein>
    <recommendedName>
        <fullName evidence="4">Ig-like domain-containing protein</fullName>
    </recommendedName>
</protein>
<evidence type="ECO:0000256" key="2">
    <source>
        <dbReference type="ARBA" id="ARBA00023136"/>
    </source>
</evidence>
<dbReference type="SMART" id="SM00409">
    <property type="entry name" value="IG"/>
    <property type="match status" value="1"/>
</dbReference>
<dbReference type="OrthoDB" id="5843397at2759"/>
<evidence type="ECO:0000256" key="3">
    <source>
        <dbReference type="ARBA" id="ARBA00023157"/>
    </source>
</evidence>
<reference evidence="5" key="1">
    <citation type="submission" date="2020-11" db="EMBL/GenBank/DDBJ databases">
        <authorList>
            <person name="Tran Van P."/>
        </authorList>
    </citation>
    <scope>NUCLEOTIDE SEQUENCE</scope>
</reference>
<dbReference type="SUPFAM" id="SSF48726">
    <property type="entry name" value="Immunoglobulin"/>
    <property type="match status" value="2"/>
</dbReference>
<feature type="domain" description="Ig-like" evidence="4">
    <location>
        <begin position="91"/>
        <end position="177"/>
    </location>
</feature>
<dbReference type="EMBL" id="OC887060">
    <property type="protein sequence ID" value="CAD7644833.1"/>
    <property type="molecule type" value="Genomic_DNA"/>
</dbReference>
<dbReference type="GO" id="GO:0016020">
    <property type="term" value="C:membrane"/>
    <property type="evidence" value="ECO:0007669"/>
    <property type="project" value="UniProtKB-SubCell"/>
</dbReference>
<dbReference type="InterPro" id="IPR013783">
    <property type="entry name" value="Ig-like_fold"/>
</dbReference>
<dbReference type="Gene3D" id="2.60.40.10">
    <property type="entry name" value="Immunoglobulins"/>
    <property type="match status" value="2"/>
</dbReference>
<feature type="non-terminal residue" evidence="5">
    <location>
        <position position="185"/>
    </location>
</feature>
<sequence length="185" mass="20934">MRPLVAGMRTELQCRSTGSRPPAQITWWKHNHRVTTARDSLINDGNTSFSVVSFVPAIDDNGKQLSCRADNLPMPHTALEDSRVLNVYFPPQITLSFGANIQKESIREGSDIYLECHIRANPWIKEVLWLFDSKPLVTTQSSGVIVTNQSLVIQKVRRQHRGQYQCMAFNNEGDSISDPIDLRIN</sequence>
<dbReference type="PANTHER" id="PTHR23278">
    <property type="entry name" value="SIDESTEP PROTEIN"/>
    <property type="match status" value="1"/>
</dbReference>
<dbReference type="InterPro" id="IPR007110">
    <property type="entry name" value="Ig-like_dom"/>
</dbReference>
<dbReference type="InterPro" id="IPR003599">
    <property type="entry name" value="Ig_sub"/>
</dbReference>
<dbReference type="InterPro" id="IPR013162">
    <property type="entry name" value="CD80_C2-set"/>
</dbReference>
<proteinExistence type="predicted"/>
<dbReference type="Pfam" id="PF13927">
    <property type="entry name" value="Ig_3"/>
    <property type="match status" value="1"/>
</dbReference>
<evidence type="ECO:0000259" key="4">
    <source>
        <dbReference type="PROSITE" id="PS50835"/>
    </source>
</evidence>
<dbReference type="Proteomes" id="UP000759131">
    <property type="component" value="Unassembled WGS sequence"/>
</dbReference>
<accession>A0A7R9LPL1</accession>